<keyword evidence="3" id="KW-1185">Reference proteome</keyword>
<name>A0A931D3Q9_9PSED</name>
<feature type="transmembrane region" description="Helical" evidence="1">
    <location>
        <begin position="72"/>
        <end position="91"/>
    </location>
</feature>
<reference evidence="2" key="1">
    <citation type="submission" date="2020-07" db="EMBL/GenBank/DDBJ databases">
        <title>Pseudomonas chaetoceroseae sp. nov., a new member of the Pseudomonas oleovorans group isolated from a culture of Chaetoceros calcitrans.</title>
        <authorList>
            <person name="Girard L."/>
            <person name="Lood C."/>
            <person name="De Mot R."/>
            <person name="Baudart J."/>
        </authorList>
    </citation>
    <scope>NUCLEOTIDE SEQUENCE</scope>
    <source>
        <strain evidence="2">536</strain>
    </source>
</reference>
<evidence type="ECO:0000256" key="1">
    <source>
        <dbReference type="SAM" id="Phobius"/>
    </source>
</evidence>
<evidence type="ECO:0000313" key="3">
    <source>
        <dbReference type="Proteomes" id="UP000596932"/>
    </source>
</evidence>
<dbReference type="EMBL" id="JACFYX010000003">
    <property type="protein sequence ID" value="MBG0834517.1"/>
    <property type="molecule type" value="Genomic_DNA"/>
</dbReference>
<evidence type="ECO:0000313" key="2">
    <source>
        <dbReference type="EMBL" id="MBG0834517.1"/>
    </source>
</evidence>
<protein>
    <submittedName>
        <fullName evidence="2">Uncharacterized protein</fullName>
    </submittedName>
</protein>
<keyword evidence="1" id="KW-0472">Membrane</keyword>
<feature type="transmembrane region" description="Helical" evidence="1">
    <location>
        <begin position="33"/>
        <end position="60"/>
    </location>
</feature>
<dbReference type="RefSeq" id="WP_196474152.1">
    <property type="nucleotide sequence ID" value="NZ_JACFYX020000004.1"/>
</dbReference>
<comment type="caution">
    <text evidence="2">The sequence shown here is derived from an EMBL/GenBank/DDBJ whole genome shotgun (WGS) entry which is preliminary data.</text>
</comment>
<accession>A0A931D3Q9</accession>
<gene>
    <name evidence="2" type="ORF">H3221_05265</name>
</gene>
<feature type="transmembrane region" description="Helical" evidence="1">
    <location>
        <begin position="103"/>
        <end position="122"/>
    </location>
</feature>
<feature type="transmembrane region" description="Helical" evidence="1">
    <location>
        <begin position="134"/>
        <end position="153"/>
    </location>
</feature>
<feature type="transmembrane region" description="Helical" evidence="1">
    <location>
        <begin position="173"/>
        <end position="204"/>
    </location>
</feature>
<dbReference type="AlphaFoldDB" id="A0A931D3Q9"/>
<keyword evidence="1" id="KW-0812">Transmembrane</keyword>
<dbReference type="Proteomes" id="UP000596932">
    <property type="component" value="Unassembled WGS sequence"/>
</dbReference>
<keyword evidence="1" id="KW-1133">Transmembrane helix</keyword>
<organism evidence="2 3">
    <name type="scientific">Pseudomonas chaetocerotis</name>
    <dbReference type="NCBI Taxonomy" id="2758695"/>
    <lineage>
        <taxon>Bacteria</taxon>
        <taxon>Pseudomonadati</taxon>
        <taxon>Pseudomonadota</taxon>
        <taxon>Gammaproteobacteria</taxon>
        <taxon>Pseudomonadales</taxon>
        <taxon>Pseudomonadaceae</taxon>
        <taxon>Pseudomonas</taxon>
    </lineage>
</organism>
<sequence length="215" mass="23354">MQPDNPYSAPQVELLDSAGVQSLPGWSARQLQVLGWLALVSVVVNVLVVGLLFAGALLEAHEAELLFSYTDWLRLALTLLGCYLLLRFKAFAEARFAARNLSVPVWAVLVVSLLLELADLLFGEQLFAGLDWQTLSYVALLCLTGLCTTWLGIRLLKLQYPYPSLKVMAWLDIVGGLMLTSVLLMLVALLPLLGAGVALMLVFFKGAAELQGGAH</sequence>
<proteinExistence type="predicted"/>